<evidence type="ECO:0000259" key="7">
    <source>
        <dbReference type="PROSITE" id="PS51100"/>
    </source>
</evidence>
<keyword evidence="4" id="KW-0808">Transferase</keyword>
<name>A0A919RYX0_9CLOT</name>
<keyword evidence="1" id="KW-0813">Transport</keyword>
<dbReference type="RefSeq" id="WP_212902858.1">
    <property type="nucleotide sequence ID" value="NZ_BOPZ01000004.1"/>
</dbReference>
<evidence type="ECO:0000256" key="6">
    <source>
        <dbReference type="PROSITE-ProRule" id="PRU00423"/>
    </source>
</evidence>
<reference evidence="8" key="1">
    <citation type="submission" date="2021-03" db="EMBL/GenBank/DDBJ databases">
        <title>Taxonomic study of Clostridium polyendosporum from meadow-gley soil under rice.</title>
        <authorList>
            <person name="Kobayashi H."/>
            <person name="Tanizawa Y."/>
            <person name="Yagura M."/>
        </authorList>
    </citation>
    <scope>NUCLEOTIDE SEQUENCE</scope>
    <source>
        <strain evidence="8">JCM 30710</strain>
    </source>
</reference>
<keyword evidence="2" id="KW-0597">Phosphoprotein</keyword>
<feature type="domain" description="PTS EIIB type-3" evidence="7">
    <location>
        <begin position="1"/>
        <end position="129"/>
    </location>
</feature>
<keyword evidence="5" id="KW-0598">Phosphotransferase system</keyword>
<evidence type="ECO:0000256" key="4">
    <source>
        <dbReference type="ARBA" id="ARBA00022679"/>
    </source>
</evidence>
<evidence type="ECO:0000256" key="2">
    <source>
        <dbReference type="ARBA" id="ARBA00022553"/>
    </source>
</evidence>
<evidence type="ECO:0000256" key="5">
    <source>
        <dbReference type="ARBA" id="ARBA00022683"/>
    </source>
</evidence>
<evidence type="ECO:0000313" key="8">
    <source>
        <dbReference type="EMBL" id="GIM28123.1"/>
    </source>
</evidence>
<accession>A0A919RYX0</accession>
<dbReference type="GO" id="GO:0008982">
    <property type="term" value="F:protein-N(PI)-phosphohistidine-sugar phosphotransferase activity"/>
    <property type="evidence" value="ECO:0007669"/>
    <property type="project" value="InterPro"/>
</dbReference>
<dbReference type="EMBL" id="BOPZ01000004">
    <property type="protein sequence ID" value="GIM28123.1"/>
    <property type="molecule type" value="Genomic_DNA"/>
</dbReference>
<dbReference type="Gene3D" id="3.40.50.2300">
    <property type="match status" value="1"/>
</dbReference>
<sequence>MKVVLILCKESATSSVAAYKLAKACRKLGIDSEFGSLDSFVKGRINVNDTEKSITFIFAQEKILNNDIIEAIKEKIDLLLLSPQIKNKLKEFKENLKNTKIKVGSLNINVLSRTSDQDLIAEILNYIEL</sequence>
<comment type="caution">
    <text evidence="8">The sequence shown here is derived from an EMBL/GenBank/DDBJ whole genome shotgun (WGS) entry which is preliminary data.</text>
</comment>
<dbReference type="PROSITE" id="PS51100">
    <property type="entry name" value="PTS_EIIB_TYPE_3"/>
    <property type="match status" value="1"/>
</dbReference>
<feature type="modified residue" description="Phosphocysteine; by EIIA" evidence="6">
    <location>
        <position position="8"/>
    </location>
</feature>
<protein>
    <recommendedName>
        <fullName evidence="7">PTS EIIB type-3 domain-containing protein</fullName>
    </recommendedName>
</protein>
<dbReference type="SUPFAM" id="SSF52794">
    <property type="entry name" value="PTS system IIB component-like"/>
    <property type="match status" value="1"/>
</dbReference>
<dbReference type="GO" id="GO:0009401">
    <property type="term" value="P:phosphoenolpyruvate-dependent sugar phosphotransferase system"/>
    <property type="evidence" value="ECO:0007669"/>
    <property type="project" value="UniProtKB-KW"/>
</dbReference>
<keyword evidence="3" id="KW-0762">Sugar transport</keyword>
<organism evidence="8 9">
    <name type="scientific">Clostridium polyendosporum</name>
    <dbReference type="NCBI Taxonomy" id="69208"/>
    <lineage>
        <taxon>Bacteria</taxon>
        <taxon>Bacillati</taxon>
        <taxon>Bacillota</taxon>
        <taxon>Clostridia</taxon>
        <taxon>Eubacteriales</taxon>
        <taxon>Clostridiaceae</taxon>
        <taxon>Clostridium</taxon>
    </lineage>
</organism>
<evidence type="ECO:0000313" key="9">
    <source>
        <dbReference type="Proteomes" id="UP000679179"/>
    </source>
</evidence>
<proteinExistence type="predicted"/>
<dbReference type="InterPro" id="IPR013012">
    <property type="entry name" value="PTS_EIIB_3"/>
</dbReference>
<dbReference type="InterPro" id="IPR036095">
    <property type="entry name" value="PTS_EIIB-like_sf"/>
</dbReference>
<dbReference type="AlphaFoldDB" id="A0A919RYX0"/>
<gene>
    <name evidence="8" type="ORF">CPJCM30710_07890</name>
</gene>
<evidence type="ECO:0000256" key="3">
    <source>
        <dbReference type="ARBA" id="ARBA00022597"/>
    </source>
</evidence>
<evidence type="ECO:0000256" key="1">
    <source>
        <dbReference type="ARBA" id="ARBA00022448"/>
    </source>
</evidence>
<dbReference type="Proteomes" id="UP000679179">
    <property type="component" value="Unassembled WGS sequence"/>
</dbReference>
<keyword evidence="9" id="KW-1185">Reference proteome</keyword>